<reference evidence="5 6" key="1">
    <citation type="submission" date="2022-11" db="EMBL/GenBank/DDBJ databases">
        <title>Nonomuraea corallina sp. nov., a new species of the genus Nonomuraea isolated from sea side sediment in Thai sea.</title>
        <authorList>
            <person name="Ngamcharungchit C."/>
            <person name="Matsumoto A."/>
            <person name="Suriyachadkun C."/>
            <person name="Panbangred W."/>
            <person name="Inahashi Y."/>
            <person name="Intra B."/>
        </authorList>
    </citation>
    <scope>NUCLEOTIDE SEQUENCE [LARGE SCALE GENOMIC DNA]</scope>
    <source>
        <strain evidence="5 6">DSM 43553</strain>
    </source>
</reference>
<dbReference type="InterPro" id="IPR003439">
    <property type="entry name" value="ABC_transporter-like_ATP-bd"/>
</dbReference>
<protein>
    <submittedName>
        <fullName evidence="5">ATP-binding cassette domain-containing protein</fullName>
    </submittedName>
</protein>
<keyword evidence="1" id="KW-0813">Transport</keyword>
<dbReference type="Pfam" id="PF00005">
    <property type="entry name" value="ABC_tran"/>
    <property type="match status" value="1"/>
</dbReference>
<dbReference type="RefSeq" id="WP_148030913.1">
    <property type="nucleotide sequence ID" value="NZ_BAABFD010000005.1"/>
</dbReference>
<dbReference type="Proteomes" id="UP001212498">
    <property type="component" value="Unassembled WGS sequence"/>
</dbReference>
<keyword evidence="6" id="KW-1185">Reference proteome</keyword>
<gene>
    <name evidence="5" type="ORF">OUY24_03260</name>
</gene>
<feature type="domain" description="ABC transporter" evidence="4">
    <location>
        <begin position="5"/>
        <end position="252"/>
    </location>
</feature>
<dbReference type="PANTHER" id="PTHR45772:SF9">
    <property type="entry name" value="CONSERVED COMPONENT OF ABC TRANSPORTER FOR NATURAL AMINO ACIDS"/>
    <property type="match status" value="1"/>
</dbReference>
<name>A0ABT4SQU2_9ACTN</name>
<dbReference type="InterPro" id="IPR027417">
    <property type="entry name" value="P-loop_NTPase"/>
</dbReference>
<proteinExistence type="predicted"/>
<evidence type="ECO:0000259" key="4">
    <source>
        <dbReference type="PROSITE" id="PS50893"/>
    </source>
</evidence>
<dbReference type="PANTHER" id="PTHR45772">
    <property type="entry name" value="CONSERVED COMPONENT OF ABC TRANSPORTER FOR NATURAL AMINO ACIDS-RELATED"/>
    <property type="match status" value="1"/>
</dbReference>
<accession>A0ABT4SQU2</accession>
<dbReference type="SUPFAM" id="SSF52540">
    <property type="entry name" value="P-loop containing nucleoside triphosphate hydrolases"/>
    <property type="match status" value="1"/>
</dbReference>
<dbReference type="GO" id="GO:0005524">
    <property type="term" value="F:ATP binding"/>
    <property type="evidence" value="ECO:0007669"/>
    <property type="project" value="UniProtKB-KW"/>
</dbReference>
<evidence type="ECO:0000313" key="5">
    <source>
        <dbReference type="EMBL" id="MDA0639636.1"/>
    </source>
</evidence>
<evidence type="ECO:0000313" key="6">
    <source>
        <dbReference type="Proteomes" id="UP001212498"/>
    </source>
</evidence>
<organism evidence="5 6">
    <name type="scientific">Nonomuraea ferruginea</name>
    <dbReference type="NCBI Taxonomy" id="46174"/>
    <lineage>
        <taxon>Bacteria</taxon>
        <taxon>Bacillati</taxon>
        <taxon>Actinomycetota</taxon>
        <taxon>Actinomycetes</taxon>
        <taxon>Streptosporangiales</taxon>
        <taxon>Streptosporangiaceae</taxon>
        <taxon>Nonomuraea</taxon>
    </lineage>
</organism>
<sequence length="256" mass="27217">MATIASLSGVTVAFGGIVAMNDVSFDVPSTGIMALIGPNGAGKTTAFNVLSGHIRPRSGTVEVFGTAASALGPAGLAGRGLARSWQDGRAFLDMTVLENLVVAVRCPRAESPFWRLARPRRAARLEAGLVRQADEVLETLGLSAFRDHRAGDIGYAEQRLVGIGRLLIRRPRLLLLDEPAAGLDGESIDRVVGIVRDIAAGGLPVVIVEHSLSVVRSLADSCVFMSNGEVVARGTPEDLFRRDELIDMYFGKGWRA</sequence>
<dbReference type="Gene3D" id="3.40.50.300">
    <property type="entry name" value="P-loop containing nucleotide triphosphate hydrolases"/>
    <property type="match status" value="1"/>
</dbReference>
<keyword evidence="2" id="KW-0547">Nucleotide-binding</keyword>
<comment type="caution">
    <text evidence="5">The sequence shown here is derived from an EMBL/GenBank/DDBJ whole genome shotgun (WGS) entry which is preliminary data.</text>
</comment>
<evidence type="ECO:0000256" key="2">
    <source>
        <dbReference type="ARBA" id="ARBA00022741"/>
    </source>
</evidence>
<dbReference type="InterPro" id="IPR051120">
    <property type="entry name" value="ABC_AA/LPS_Transport"/>
</dbReference>
<dbReference type="SMART" id="SM00382">
    <property type="entry name" value="AAA"/>
    <property type="match status" value="1"/>
</dbReference>
<dbReference type="EMBL" id="JAPNUD010000005">
    <property type="protein sequence ID" value="MDA0639636.1"/>
    <property type="molecule type" value="Genomic_DNA"/>
</dbReference>
<evidence type="ECO:0000256" key="1">
    <source>
        <dbReference type="ARBA" id="ARBA00022448"/>
    </source>
</evidence>
<keyword evidence="3 5" id="KW-0067">ATP-binding</keyword>
<evidence type="ECO:0000256" key="3">
    <source>
        <dbReference type="ARBA" id="ARBA00022840"/>
    </source>
</evidence>
<dbReference type="PROSITE" id="PS50893">
    <property type="entry name" value="ABC_TRANSPORTER_2"/>
    <property type="match status" value="1"/>
</dbReference>
<dbReference type="InterPro" id="IPR003593">
    <property type="entry name" value="AAA+_ATPase"/>
</dbReference>